<keyword evidence="2" id="KW-0418">Kinase</keyword>
<dbReference type="KEGG" id="msil:METEAL_11530"/>
<dbReference type="Gene3D" id="3.40.367.20">
    <property type="match status" value="1"/>
</dbReference>
<dbReference type="GO" id="GO:0005536">
    <property type="term" value="F:D-glucose binding"/>
    <property type="evidence" value="ECO:0007669"/>
    <property type="project" value="InterPro"/>
</dbReference>
<dbReference type="SUPFAM" id="SSF53067">
    <property type="entry name" value="Actin-like ATPase domain"/>
    <property type="match status" value="1"/>
</dbReference>
<keyword evidence="5" id="KW-1185">Reference proteome</keyword>
<dbReference type="GO" id="GO:0004340">
    <property type="term" value="F:glucokinase activity"/>
    <property type="evidence" value="ECO:0007669"/>
    <property type="project" value="InterPro"/>
</dbReference>
<dbReference type="InterPro" id="IPR003836">
    <property type="entry name" value="Glucokinase"/>
</dbReference>
<reference evidence="5" key="1">
    <citation type="journal article" date="2023" name="Int. J. Syst. Evol. Microbiol.">
        <title>Mesoterricola silvestris gen. nov., sp. nov., Mesoterricola sediminis sp. nov., Geothrix oryzae sp. nov., Geothrix edaphica sp. nov., Geothrix rubra sp. nov., and Geothrix limicola sp. nov., six novel members of Acidobacteriota isolated from soils.</title>
        <authorList>
            <person name="Itoh H."/>
            <person name="Sugisawa Y."/>
            <person name="Mise K."/>
            <person name="Xu Z."/>
            <person name="Kuniyasu M."/>
            <person name="Ushijima N."/>
            <person name="Kawano K."/>
            <person name="Kobayashi E."/>
            <person name="Shiratori Y."/>
            <person name="Masuda Y."/>
            <person name="Senoo K."/>
        </authorList>
    </citation>
    <scope>NUCLEOTIDE SEQUENCE [LARGE SCALE GENOMIC DNA]</scope>
    <source>
        <strain evidence="5">W79</strain>
    </source>
</reference>
<evidence type="ECO:0000313" key="4">
    <source>
        <dbReference type="EMBL" id="BDU71979.1"/>
    </source>
</evidence>
<gene>
    <name evidence="4" type="primary">glk</name>
    <name evidence="4" type="ORF">METEAL_11530</name>
</gene>
<evidence type="ECO:0000256" key="1">
    <source>
        <dbReference type="ARBA" id="ARBA00022679"/>
    </source>
</evidence>
<organism evidence="4 5">
    <name type="scientific">Mesoterricola silvestris</name>
    <dbReference type="NCBI Taxonomy" id="2927979"/>
    <lineage>
        <taxon>Bacteria</taxon>
        <taxon>Pseudomonadati</taxon>
        <taxon>Acidobacteriota</taxon>
        <taxon>Holophagae</taxon>
        <taxon>Holophagales</taxon>
        <taxon>Holophagaceae</taxon>
        <taxon>Mesoterricola</taxon>
    </lineage>
</organism>
<comment type="similarity">
    <text evidence="3">Belongs to the bacterial glucokinase family.</text>
</comment>
<protein>
    <submittedName>
        <fullName evidence="4">Glucokinase</fullName>
    </submittedName>
</protein>
<dbReference type="InterPro" id="IPR043129">
    <property type="entry name" value="ATPase_NBD"/>
</dbReference>
<proteinExistence type="inferred from homology"/>
<dbReference type="CDD" id="cd24008">
    <property type="entry name" value="ASKHA_NBD_GLK"/>
    <property type="match status" value="1"/>
</dbReference>
<dbReference type="PANTHER" id="PTHR47363">
    <property type="entry name" value="GLUCOKINASE"/>
    <property type="match status" value="1"/>
</dbReference>
<dbReference type="GO" id="GO:0006096">
    <property type="term" value="P:glycolytic process"/>
    <property type="evidence" value="ECO:0007669"/>
    <property type="project" value="InterPro"/>
</dbReference>
<evidence type="ECO:0000313" key="5">
    <source>
        <dbReference type="Proteomes" id="UP001238179"/>
    </source>
</evidence>
<evidence type="ECO:0000256" key="3">
    <source>
        <dbReference type="RuleBase" id="RU004046"/>
    </source>
</evidence>
<dbReference type="Proteomes" id="UP001238179">
    <property type="component" value="Chromosome"/>
</dbReference>
<sequence length="347" mass="36003">MTTGSPERIVLAADVGGTNLTLALLAGTPGRVRMLRKAPFATASESDLGAPVARFLRDCADLGPPTAFCVSGAGQVREGRIRLTNAGLDIHGPALEAQLGIPVALVNDFTAVAQGVLLLDPDDGEQLLALPHGEGPGPRPDPEGTVLVVGAGTGLGVGFITRGPGSPRVHPSEGGHIGLPVTGPETLELWEHLGRKYPGPPGAETAVSGPGIATLHRFLLESGRFAPTPASAAILALPEARRPGAIAGEAGDPACRRAMELFVELYARVCAELSAVFIPTGGLFLAGGIASKNAALFLEGRRFTSTFDRNYREHIDHITRATPVHIVRDYDVSLYGAADAALRLGRP</sequence>
<dbReference type="RefSeq" id="WP_316414881.1">
    <property type="nucleotide sequence ID" value="NZ_AP027080.1"/>
</dbReference>
<evidence type="ECO:0000256" key="2">
    <source>
        <dbReference type="ARBA" id="ARBA00022777"/>
    </source>
</evidence>
<keyword evidence="1" id="KW-0808">Transferase</keyword>
<dbReference type="PANTHER" id="PTHR47363:SF1">
    <property type="entry name" value="GLUCOKINASE"/>
    <property type="match status" value="1"/>
</dbReference>
<dbReference type="GO" id="GO:0005524">
    <property type="term" value="F:ATP binding"/>
    <property type="evidence" value="ECO:0007669"/>
    <property type="project" value="InterPro"/>
</dbReference>
<dbReference type="EMBL" id="AP027080">
    <property type="protein sequence ID" value="BDU71979.1"/>
    <property type="molecule type" value="Genomic_DNA"/>
</dbReference>
<accession>A0AA48GJ11</accession>
<dbReference type="AlphaFoldDB" id="A0AA48GJ11"/>
<name>A0AA48GJ11_9BACT</name>
<dbReference type="Gene3D" id="3.30.420.40">
    <property type="match status" value="1"/>
</dbReference>
<dbReference type="Pfam" id="PF02685">
    <property type="entry name" value="Glucokinase"/>
    <property type="match status" value="1"/>
</dbReference>